<gene>
    <name evidence="1" type="ORF">HDG40_005073</name>
</gene>
<protein>
    <submittedName>
        <fullName evidence="1">Uncharacterized protein</fullName>
    </submittedName>
</protein>
<dbReference type="AlphaFoldDB" id="A0A7W8V8K0"/>
<accession>A0A7W8V8K0</accession>
<name>A0A7W8V8K0_PARAM</name>
<reference evidence="1 2" key="1">
    <citation type="submission" date="2020-08" db="EMBL/GenBank/DDBJ databases">
        <title>Genomic Encyclopedia of Type Strains, Phase IV (KMG-V): Genome sequencing to study the core and pangenomes of soil and plant-associated prokaryotes.</title>
        <authorList>
            <person name="Whitman W."/>
        </authorList>
    </citation>
    <scope>NUCLEOTIDE SEQUENCE [LARGE SCALE GENOMIC DNA]</scope>
    <source>
        <strain evidence="1 2">JPY158</strain>
    </source>
</reference>
<keyword evidence="2" id="KW-1185">Reference proteome</keyword>
<dbReference type="Proteomes" id="UP000592780">
    <property type="component" value="Unassembled WGS sequence"/>
</dbReference>
<dbReference type="InterPro" id="IPR046569">
    <property type="entry name" value="DUF6723"/>
</dbReference>
<comment type="caution">
    <text evidence="1">The sequence shown here is derived from an EMBL/GenBank/DDBJ whole genome shotgun (WGS) entry which is preliminary data.</text>
</comment>
<dbReference type="EMBL" id="JACHDD010000008">
    <property type="protein sequence ID" value="MBB5426894.1"/>
    <property type="molecule type" value="Genomic_DNA"/>
</dbReference>
<evidence type="ECO:0000313" key="2">
    <source>
        <dbReference type="Proteomes" id="UP000592780"/>
    </source>
</evidence>
<sequence>MSINIDFRRAKQDRLMQAGRAMSRRKLKLTQYPAAAVASRDDFSIYVTARRSADGRFYADLLVSRKVDGRRLFPFDGAPEVGPFNSIEEARLAAEEYGARIVAADLACPEA</sequence>
<evidence type="ECO:0000313" key="1">
    <source>
        <dbReference type="EMBL" id="MBB5426894.1"/>
    </source>
</evidence>
<proteinExistence type="predicted"/>
<dbReference type="Pfam" id="PF20484">
    <property type="entry name" value="DUF6723"/>
    <property type="match status" value="1"/>
</dbReference>
<organism evidence="1 2">
    <name type="scientific">Paraburkholderia atlantica</name>
    <dbReference type="NCBI Taxonomy" id="2654982"/>
    <lineage>
        <taxon>Bacteria</taxon>
        <taxon>Pseudomonadati</taxon>
        <taxon>Pseudomonadota</taxon>
        <taxon>Betaproteobacteria</taxon>
        <taxon>Burkholderiales</taxon>
        <taxon>Burkholderiaceae</taxon>
        <taxon>Paraburkholderia</taxon>
    </lineage>
</organism>